<dbReference type="PROSITE" id="PS50835">
    <property type="entry name" value="IG_LIKE"/>
    <property type="match status" value="1"/>
</dbReference>
<dbReference type="GeneTree" id="ENSGT00990000203954"/>
<feature type="domain" description="Ig-like" evidence="1">
    <location>
        <begin position="101"/>
        <end position="185"/>
    </location>
</feature>
<dbReference type="CDD" id="cd00096">
    <property type="entry name" value="Ig"/>
    <property type="match status" value="1"/>
</dbReference>
<reference evidence="2" key="1">
    <citation type="submission" date="2025-08" db="UniProtKB">
        <authorList>
            <consortium name="Ensembl"/>
        </authorList>
    </citation>
    <scope>IDENTIFICATION</scope>
</reference>
<dbReference type="Proteomes" id="UP000265020">
    <property type="component" value="Unassembled WGS sequence"/>
</dbReference>
<reference evidence="2" key="2">
    <citation type="submission" date="2025-09" db="UniProtKB">
        <authorList>
            <consortium name="Ensembl"/>
        </authorList>
    </citation>
    <scope>IDENTIFICATION</scope>
</reference>
<protein>
    <recommendedName>
        <fullName evidence="1">Ig-like domain-containing protein</fullName>
    </recommendedName>
</protein>
<accession>A0A3Q2CID1</accession>
<dbReference type="InterPro" id="IPR007110">
    <property type="entry name" value="Ig-like_dom"/>
</dbReference>
<evidence type="ECO:0000259" key="1">
    <source>
        <dbReference type="PROSITE" id="PS50835"/>
    </source>
</evidence>
<proteinExistence type="predicted"/>
<dbReference type="Gene3D" id="2.60.40.10">
    <property type="entry name" value="Immunoglobulins"/>
    <property type="match status" value="2"/>
</dbReference>
<dbReference type="InterPro" id="IPR013783">
    <property type="entry name" value="Ig-like_fold"/>
</dbReference>
<dbReference type="PANTHER" id="PTHR21063:SF4">
    <property type="entry name" value="CD48 ANTIGEN-RELATED"/>
    <property type="match status" value="1"/>
</dbReference>
<dbReference type="Pfam" id="PF13895">
    <property type="entry name" value="Ig_2"/>
    <property type="match status" value="1"/>
</dbReference>
<dbReference type="Ensembl" id="ENSCVAT00000007514.1">
    <property type="protein sequence ID" value="ENSCVAP00000004939.1"/>
    <property type="gene ID" value="ENSCVAG00000006269.1"/>
</dbReference>
<keyword evidence="3" id="KW-1185">Reference proteome</keyword>
<dbReference type="AlphaFoldDB" id="A0A3Q2CID1"/>
<dbReference type="PANTHER" id="PTHR21063">
    <property type="entry name" value="LFA-3"/>
    <property type="match status" value="1"/>
</dbReference>
<evidence type="ECO:0000313" key="3">
    <source>
        <dbReference type="Proteomes" id="UP000265020"/>
    </source>
</evidence>
<name>A0A3Q2CID1_CYPVA</name>
<dbReference type="SUPFAM" id="SSF48726">
    <property type="entry name" value="Immunoglobulin"/>
    <property type="match status" value="2"/>
</dbReference>
<organism evidence="2 3">
    <name type="scientific">Cyprinodon variegatus</name>
    <name type="common">Sheepshead minnow</name>
    <dbReference type="NCBI Taxonomy" id="28743"/>
    <lineage>
        <taxon>Eukaryota</taxon>
        <taxon>Metazoa</taxon>
        <taxon>Chordata</taxon>
        <taxon>Craniata</taxon>
        <taxon>Vertebrata</taxon>
        <taxon>Euteleostomi</taxon>
        <taxon>Actinopterygii</taxon>
        <taxon>Neopterygii</taxon>
        <taxon>Teleostei</taxon>
        <taxon>Neoteleostei</taxon>
        <taxon>Acanthomorphata</taxon>
        <taxon>Ovalentaria</taxon>
        <taxon>Atherinomorphae</taxon>
        <taxon>Cyprinodontiformes</taxon>
        <taxon>Cyprinodontidae</taxon>
        <taxon>Cyprinodon</taxon>
    </lineage>
</organism>
<dbReference type="InterPro" id="IPR036179">
    <property type="entry name" value="Ig-like_dom_sf"/>
</dbReference>
<sequence>MEGRNVTLATPMEKLEMKHTVNWTKEEDAKKIQIALWKNGLITTEESFKHVLQVDQQTGSLTFIRITRDLRGIYRVKIKQGEEVHSEIVFKITVYEPVCFPNIMKKEFNITNPPEEKICYVTCSVRNGPDVNLTWFNGLNQIISINNTVDLSMNLSLPLGIQPEKKGNYTCQAQNPVTSERKMLSLAHSLIFLSFIVNSTSPAPTTGPTYQEKNLIKFLYHSFIDATKVWWPVITLIPVLVIFL</sequence>
<dbReference type="OMA" id="IFRICRK"/>
<evidence type="ECO:0000313" key="2">
    <source>
        <dbReference type="Ensembl" id="ENSCVAP00000004939.1"/>
    </source>
</evidence>